<dbReference type="KEGG" id="palb:EJC50_11805"/>
<accession>A0A3S9ADA1</accession>
<dbReference type="OrthoDB" id="1650886at2"/>
<feature type="transmembrane region" description="Helical" evidence="8">
    <location>
        <begin position="85"/>
        <end position="109"/>
    </location>
</feature>
<dbReference type="Gene3D" id="1.20.1250.20">
    <property type="entry name" value="MFS general substrate transporter like domains"/>
    <property type="match status" value="2"/>
</dbReference>
<dbReference type="Proteomes" id="UP000272528">
    <property type="component" value="Chromosome"/>
</dbReference>
<evidence type="ECO:0000256" key="7">
    <source>
        <dbReference type="ARBA" id="ARBA00023136"/>
    </source>
</evidence>
<gene>
    <name evidence="10" type="ORF">EJC50_11805</name>
</gene>
<evidence type="ECO:0000256" key="3">
    <source>
        <dbReference type="ARBA" id="ARBA00022475"/>
    </source>
</evidence>
<feature type="transmembrane region" description="Helical" evidence="8">
    <location>
        <begin position="14"/>
        <end position="34"/>
    </location>
</feature>
<keyword evidence="11" id="KW-1185">Reference proteome</keyword>
<feature type="transmembrane region" description="Helical" evidence="8">
    <location>
        <begin position="357"/>
        <end position="376"/>
    </location>
</feature>
<evidence type="ECO:0000256" key="8">
    <source>
        <dbReference type="SAM" id="Phobius"/>
    </source>
</evidence>
<evidence type="ECO:0000256" key="4">
    <source>
        <dbReference type="ARBA" id="ARBA00022519"/>
    </source>
</evidence>
<dbReference type="InterPro" id="IPR026032">
    <property type="entry name" value="HcaT-like"/>
</dbReference>
<proteinExistence type="predicted"/>
<feature type="transmembrane region" description="Helical" evidence="8">
    <location>
        <begin position="291"/>
        <end position="316"/>
    </location>
</feature>
<name>A0A3S9ADA1_9BACL</name>
<keyword evidence="4" id="KW-0997">Cell inner membrane</keyword>
<feature type="transmembrane region" description="Helical" evidence="8">
    <location>
        <begin position="46"/>
        <end position="65"/>
    </location>
</feature>
<sequence length="384" mass="42370">MSSSPKREVLMLRIFLYLVYTTQAVVATYLPLYFLDKGFSASQIGVIYSCGPFISIFANLIFGTASDKFRTIQKIMTLLMLGQLVMISMLFMTNTFAVICVIMLAYYFFQMPVNPLSDSLILLSSRYTGTPFALIRVFGSLGFALSAFLGGQLLKSVGSPATIPLAMSTIALTLLISLTLKDYQGSKRKVDFSGFLNLLRKPDILIYFAIIFILSVAHRMNEGFLGVTLREMGASDSLIGLAWMTSAISEIPILYLLGKYGHKFKELPLLAIAGVMYALRFFLISEMPSPIWIIPIQAMHSVTFGIFMVTALRYLTTIIPDEFRSSGQAVYAIVWSGFAGVVSGTVGGVIYQHYGSSTFFLTATGLSLVASAAFMVKHYFSRDH</sequence>
<feature type="transmembrane region" description="Helical" evidence="8">
    <location>
        <begin position="328"/>
        <end position="351"/>
    </location>
</feature>
<dbReference type="InterPro" id="IPR024989">
    <property type="entry name" value="MFS_assoc_dom"/>
</dbReference>
<dbReference type="Pfam" id="PF12832">
    <property type="entry name" value="MFS_1_like"/>
    <property type="match status" value="1"/>
</dbReference>
<evidence type="ECO:0000256" key="1">
    <source>
        <dbReference type="ARBA" id="ARBA00004429"/>
    </source>
</evidence>
<protein>
    <submittedName>
        <fullName evidence="10">MFS transporter</fullName>
    </submittedName>
</protein>
<keyword evidence="3" id="KW-1003">Cell membrane</keyword>
<evidence type="ECO:0000256" key="6">
    <source>
        <dbReference type="ARBA" id="ARBA00022989"/>
    </source>
</evidence>
<dbReference type="AlphaFoldDB" id="A0A3S9ADA1"/>
<keyword evidence="7 8" id="KW-0472">Membrane</keyword>
<dbReference type="PANTHER" id="PTHR23522">
    <property type="entry name" value="BLL5896 PROTEIN"/>
    <property type="match status" value="1"/>
</dbReference>
<feature type="transmembrane region" description="Helical" evidence="8">
    <location>
        <begin position="204"/>
        <end position="220"/>
    </location>
</feature>
<evidence type="ECO:0000313" key="11">
    <source>
        <dbReference type="Proteomes" id="UP000272528"/>
    </source>
</evidence>
<feature type="transmembrane region" description="Helical" evidence="8">
    <location>
        <begin position="267"/>
        <end position="285"/>
    </location>
</feature>
<keyword evidence="5 8" id="KW-0812">Transmembrane</keyword>
<keyword evidence="2" id="KW-0813">Transport</keyword>
<evidence type="ECO:0000259" key="9">
    <source>
        <dbReference type="Pfam" id="PF12832"/>
    </source>
</evidence>
<dbReference type="PIRSF" id="PIRSF004925">
    <property type="entry name" value="HcaT"/>
    <property type="match status" value="1"/>
</dbReference>
<dbReference type="InterPro" id="IPR036259">
    <property type="entry name" value="MFS_trans_sf"/>
</dbReference>
<dbReference type="GO" id="GO:0030395">
    <property type="term" value="F:lactose binding"/>
    <property type="evidence" value="ECO:0007669"/>
    <property type="project" value="TreeGrafter"/>
</dbReference>
<feature type="transmembrane region" description="Helical" evidence="8">
    <location>
        <begin position="161"/>
        <end position="183"/>
    </location>
</feature>
<reference evidence="11" key="1">
    <citation type="submission" date="2018-12" db="EMBL/GenBank/DDBJ databases">
        <title>Genome sequence of Peanibacillus sp.</title>
        <authorList>
            <person name="Subramani G."/>
            <person name="Srinivasan S."/>
            <person name="Kim M.K."/>
        </authorList>
    </citation>
    <scope>NUCLEOTIDE SEQUENCE [LARGE SCALE GENOMIC DNA]</scope>
    <source>
        <strain evidence="11">18JY67-1</strain>
    </source>
</reference>
<dbReference type="EMBL" id="CP034437">
    <property type="protein sequence ID" value="AZN43666.1"/>
    <property type="molecule type" value="Genomic_DNA"/>
</dbReference>
<evidence type="ECO:0000256" key="5">
    <source>
        <dbReference type="ARBA" id="ARBA00022692"/>
    </source>
</evidence>
<feature type="transmembrane region" description="Helical" evidence="8">
    <location>
        <begin position="240"/>
        <end position="258"/>
    </location>
</feature>
<evidence type="ECO:0000256" key="2">
    <source>
        <dbReference type="ARBA" id="ARBA00022448"/>
    </source>
</evidence>
<comment type="subcellular location">
    <subcellularLocation>
        <location evidence="1">Cell inner membrane</location>
        <topology evidence="1">Multi-pass membrane protein</topology>
    </subcellularLocation>
</comment>
<evidence type="ECO:0000313" key="10">
    <source>
        <dbReference type="EMBL" id="AZN43666.1"/>
    </source>
</evidence>
<dbReference type="PANTHER" id="PTHR23522:SF10">
    <property type="entry name" value="3-PHENYLPROPIONIC ACID TRANSPORTER-RELATED"/>
    <property type="match status" value="1"/>
</dbReference>
<keyword evidence="6 8" id="KW-1133">Transmembrane helix</keyword>
<feature type="transmembrane region" description="Helical" evidence="8">
    <location>
        <begin position="130"/>
        <end position="149"/>
    </location>
</feature>
<organism evidence="10 11">
    <name type="scientific">Paenibacillus albus</name>
    <dbReference type="NCBI Taxonomy" id="2495582"/>
    <lineage>
        <taxon>Bacteria</taxon>
        <taxon>Bacillati</taxon>
        <taxon>Bacillota</taxon>
        <taxon>Bacilli</taxon>
        <taxon>Bacillales</taxon>
        <taxon>Paenibacillaceae</taxon>
        <taxon>Paenibacillus</taxon>
    </lineage>
</organism>
<dbReference type="GO" id="GO:0005886">
    <property type="term" value="C:plasma membrane"/>
    <property type="evidence" value="ECO:0007669"/>
    <property type="project" value="UniProtKB-SubCell"/>
</dbReference>
<dbReference type="GO" id="GO:0015528">
    <property type="term" value="F:lactose:proton symporter activity"/>
    <property type="evidence" value="ECO:0007669"/>
    <property type="project" value="TreeGrafter"/>
</dbReference>
<feature type="domain" description="Major facilitator superfamily associated" evidence="9">
    <location>
        <begin position="10"/>
        <end position="361"/>
    </location>
</feature>
<dbReference type="SUPFAM" id="SSF103473">
    <property type="entry name" value="MFS general substrate transporter"/>
    <property type="match status" value="1"/>
</dbReference>